<dbReference type="OrthoDB" id="5845271at2"/>
<dbReference type="PANTHER" id="PTHR36220:SF1">
    <property type="entry name" value="GAMMA TUBULIN COMPLEX COMPONENT C-TERMINAL DOMAIN-CONTAINING PROTEIN"/>
    <property type="match status" value="1"/>
</dbReference>
<evidence type="ECO:0000313" key="1">
    <source>
        <dbReference type="EMBL" id="MDW6004032.1"/>
    </source>
</evidence>
<evidence type="ECO:0000313" key="2">
    <source>
        <dbReference type="EMBL" id="SMR99170.1"/>
    </source>
</evidence>
<proteinExistence type="predicted"/>
<sequence>MTLINKEITGIRIPLLQQWLTLCVLFLSGASSAQILLPDLSGKQPIDGVSGAAALYRDVGVIENQVIYKQHGIWQRGPVLPVKGKSYSNRHVGVSKRLIVIGSRSQHTVWVFRRSENNWYQEATLTPPADNGSSGYGESVYVDDHLIAVADVRKQLVYLYTKHGDNWELDSTLSAEELPRSGWESFGITMRRVNNELYISDSGADRLLIFRKEHGQWQRSQIIEAPAAEDPNINQKFSFGFDVSRHVLAVSSYMMGSGYVRIYTRSHFKQPWTHTQTIYQSDIDSDQGYFGHDVELDGTTLLIGDDELKKIYRFDLNLQGHWQYSDVLEGEASNSDFGYSFGFSRGTLLIGAKNSVLYTHIFPTVTLSGRVLTQDFLPVKGATIYGYLGQPQTNEYGEYSLDVPLFWFGTLRAKIQDIFSQEEELHPVFRDTSLNDMVFEQPYYVDAHVAITGGRRGCIDPEMKFAELSDEQQRNSGYLISIHTLYGWSGTLTPVSEICQYTPESLSVDFMDTGLFFQLTASNK</sequence>
<keyword evidence="4" id="KW-1185">Reference proteome</keyword>
<name>A0A1Y6IQU6_9VIBR</name>
<accession>A0A1Y6IQU6</accession>
<dbReference type="SUPFAM" id="SSF63825">
    <property type="entry name" value="YWTD domain"/>
    <property type="match status" value="1"/>
</dbReference>
<dbReference type="RefSeq" id="WP_087479223.1">
    <property type="nucleotide sequence ID" value="NZ_AP024883.1"/>
</dbReference>
<dbReference type="Proteomes" id="UP001283366">
    <property type="component" value="Unassembled WGS sequence"/>
</dbReference>
<evidence type="ECO:0000313" key="4">
    <source>
        <dbReference type="Proteomes" id="UP001283366"/>
    </source>
</evidence>
<gene>
    <name evidence="1" type="ORF">SBX37_14325</name>
    <name evidence="2" type="ORF">VIM7927_00393</name>
</gene>
<dbReference type="PANTHER" id="PTHR36220">
    <property type="entry name" value="UNNAMED PRODUCT"/>
    <property type="match status" value="1"/>
</dbReference>
<organism evidence="2 3">
    <name type="scientific">Vibrio mangrovi</name>
    <dbReference type="NCBI Taxonomy" id="474394"/>
    <lineage>
        <taxon>Bacteria</taxon>
        <taxon>Pseudomonadati</taxon>
        <taxon>Pseudomonadota</taxon>
        <taxon>Gammaproteobacteria</taxon>
        <taxon>Vibrionales</taxon>
        <taxon>Vibrionaceae</taxon>
        <taxon>Vibrio</taxon>
    </lineage>
</organism>
<reference evidence="2 3" key="1">
    <citation type="submission" date="2017-05" db="EMBL/GenBank/DDBJ databases">
        <authorList>
            <person name="Song R."/>
            <person name="Chenine A.L."/>
            <person name="Ruprecht R.M."/>
        </authorList>
    </citation>
    <scope>NUCLEOTIDE SEQUENCE [LARGE SCALE GENOMIC DNA]</scope>
    <source>
        <strain evidence="2 3">CECT 7927</strain>
    </source>
</reference>
<dbReference type="EMBL" id="JAWRCO010000001">
    <property type="protein sequence ID" value="MDW6004032.1"/>
    <property type="molecule type" value="Genomic_DNA"/>
</dbReference>
<protein>
    <submittedName>
        <fullName evidence="2">Uncharacterized protein</fullName>
    </submittedName>
</protein>
<evidence type="ECO:0000313" key="3">
    <source>
        <dbReference type="Proteomes" id="UP000196125"/>
    </source>
</evidence>
<dbReference type="Proteomes" id="UP000196125">
    <property type="component" value="Unassembled WGS sequence"/>
</dbReference>
<reference evidence="1 4" key="2">
    <citation type="submission" date="2023-11" db="EMBL/GenBank/DDBJ databases">
        <title>Plant-associative lifestyle of Vibrio porteresiae and its evolutionary dynamics.</title>
        <authorList>
            <person name="Rameshkumar N."/>
            <person name="Kirti K."/>
        </authorList>
    </citation>
    <scope>NUCLEOTIDE SEQUENCE [LARGE SCALE GENOMIC DNA]</scope>
    <source>
        <strain evidence="1 4">MSSRF38</strain>
    </source>
</reference>
<dbReference type="EMBL" id="FXXI01000001">
    <property type="protein sequence ID" value="SMR99170.1"/>
    <property type="molecule type" value="Genomic_DNA"/>
</dbReference>
<dbReference type="AlphaFoldDB" id="A0A1Y6IQU6"/>